<reference evidence="1" key="1">
    <citation type="journal article" date="2014" name="Int. J. Syst. Evol. Microbiol.">
        <title>Complete genome sequence of Corynebacterium casei LMG S-19264T (=DSM 44701T), isolated from a smear-ripened cheese.</title>
        <authorList>
            <consortium name="US DOE Joint Genome Institute (JGI-PGF)"/>
            <person name="Walter F."/>
            <person name="Albersmeier A."/>
            <person name="Kalinowski J."/>
            <person name="Ruckert C."/>
        </authorList>
    </citation>
    <scope>NUCLEOTIDE SEQUENCE</scope>
    <source>
        <strain evidence="1">CGMCC 1.15448</strain>
    </source>
</reference>
<reference evidence="1" key="2">
    <citation type="submission" date="2020-09" db="EMBL/GenBank/DDBJ databases">
        <authorList>
            <person name="Sun Q."/>
            <person name="Zhou Y."/>
        </authorList>
    </citation>
    <scope>NUCLEOTIDE SEQUENCE</scope>
    <source>
        <strain evidence="1">CGMCC 1.15448</strain>
    </source>
</reference>
<dbReference type="PROSITE" id="PS51257">
    <property type="entry name" value="PROKAR_LIPOPROTEIN"/>
    <property type="match status" value="1"/>
</dbReference>
<sequence>MKQHSIVGILFLLILTGCNSNSNINKVKDPEAVVSQAVTNDTLVTVYDGVRPCKGCKEIATEIIFERRLQDTVGRFHLSEAYINKKDSAFQHYQGVGNYKIIPAANGDVKGIAVYNMVLDDQSRGYLYLLADSLTMVRIDEKGQPVQGDEAITLKKSAKKI</sequence>
<proteinExistence type="predicted"/>
<evidence type="ECO:0008006" key="3">
    <source>
        <dbReference type="Google" id="ProtNLM"/>
    </source>
</evidence>
<organism evidence="1 2">
    <name type="scientific">Puia dinghuensis</name>
    <dbReference type="NCBI Taxonomy" id="1792502"/>
    <lineage>
        <taxon>Bacteria</taxon>
        <taxon>Pseudomonadati</taxon>
        <taxon>Bacteroidota</taxon>
        <taxon>Chitinophagia</taxon>
        <taxon>Chitinophagales</taxon>
        <taxon>Chitinophagaceae</taxon>
        <taxon>Puia</taxon>
    </lineage>
</organism>
<keyword evidence="2" id="KW-1185">Reference proteome</keyword>
<dbReference type="RefSeq" id="WP_188932394.1">
    <property type="nucleotide sequence ID" value="NZ_BMJC01000003.1"/>
</dbReference>
<gene>
    <name evidence="1" type="ORF">GCM10011511_26550</name>
</gene>
<dbReference type="EMBL" id="BMJC01000003">
    <property type="protein sequence ID" value="GGB01999.1"/>
    <property type="molecule type" value="Genomic_DNA"/>
</dbReference>
<dbReference type="AlphaFoldDB" id="A0A8J2UDN0"/>
<name>A0A8J2UDN0_9BACT</name>
<accession>A0A8J2UDN0</accession>
<dbReference type="Pfam" id="PF04170">
    <property type="entry name" value="NlpE"/>
    <property type="match status" value="1"/>
</dbReference>
<dbReference type="Gene3D" id="2.40.128.640">
    <property type="match status" value="1"/>
</dbReference>
<dbReference type="Proteomes" id="UP000607559">
    <property type="component" value="Unassembled WGS sequence"/>
</dbReference>
<evidence type="ECO:0000313" key="1">
    <source>
        <dbReference type="EMBL" id="GGB01999.1"/>
    </source>
</evidence>
<dbReference type="InterPro" id="IPR007298">
    <property type="entry name" value="Cu-R_lipoprotein_NlpE"/>
</dbReference>
<evidence type="ECO:0000313" key="2">
    <source>
        <dbReference type="Proteomes" id="UP000607559"/>
    </source>
</evidence>
<comment type="caution">
    <text evidence="1">The sequence shown here is derived from an EMBL/GenBank/DDBJ whole genome shotgun (WGS) entry which is preliminary data.</text>
</comment>
<protein>
    <recommendedName>
        <fullName evidence="3">Copper resistance protein NlpE</fullName>
    </recommendedName>
</protein>